<evidence type="ECO:0000259" key="7">
    <source>
        <dbReference type="Pfam" id="PF04082"/>
    </source>
</evidence>
<proteinExistence type="predicted"/>
<feature type="region of interest" description="Disordered" evidence="6">
    <location>
        <begin position="28"/>
        <end position="49"/>
    </location>
</feature>
<evidence type="ECO:0000256" key="6">
    <source>
        <dbReference type="SAM" id="MobiDB-lite"/>
    </source>
</evidence>
<keyword evidence="3" id="KW-0805">Transcription regulation</keyword>
<keyword evidence="9" id="KW-1185">Reference proteome</keyword>
<dbReference type="CDD" id="cd12148">
    <property type="entry name" value="fungal_TF_MHR"/>
    <property type="match status" value="1"/>
</dbReference>
<keyword evidence="2" id="KW-0479">Metal-binding</keyword>
<evidence type="ECO:0000313" key="9">
    <source>
        <dbReference type="Proteomes" id="UP001642405"/>
    </source>
</evidence>
<evidence type="ECO:0000256" key="2">
    <source>
        <dbReference type="ARBA" id="ARBA00022723"/>
    </source>
</evidence>
<dbReference type="InterPro" id="IPR007219">
    <property type="entry name" value="XnlR_reg_dom"/>
</dbReference>
<dbReference type="InterPro" id="IPR050815">
    <property type="entry name" value="TF_fung"/>
</dbReference>
<dbReference type="EMBL" id="CAWUHB010000012">
    <property type="protein sequence ID" value="CAK7216724.1"/>
    <property type="molecule type" value="Genomic_DNA"/>
</dbReference>
<organism evidence="8 9">
    <name type="scientific">Sporothrix curviconia</name>
    <dbReference type="NCBI Taxonomy" id="1260050"/>
    <lineage>
        <taxon>Eukaryota</taxon>
        <taxon>Fungi</taxon>
        <taxon>Dikarya</taxon>
        <taxon>Ascomycota</taxon>
        <taxon>Pezizomycotina</taxon>
        <taxon>Sordariomycetes</taxon>
        <taxon>Sordariomycetidae</taxon>
        <taxon>Ophiostomatales</taxon>
        <taxon>Ophiostomataceae</taxon>
        <taxon>Sporothrix</taxon>
    </lineage>
</organism>
<feature type="region of interest" description="Disordered" evidence="6">
    <location>
        <begin position="299"/>
        <end position="334"/>
    </location>
</feature>
<accession>A0ABP0BAX9</accession>
<gene>
    <name evidence="8" type="ORF">SCUCBS95973_002903</name>
</gene>
<feature type="compositionally biased region" description="Polar residues" evidence="6">
    <location>
        <begin position="500"/>
        <end position="511"/>
    </location>
</feature>
<dbReference type="PANTHER" id="PTHR47338">
    <property type="entry name" value="ZN(II)2CYS6 TRANSCRIPTION FACTOR (EUROFUNG)-RELATED"/>
    <property type="match status" value="1"/>
</dbReference>
<keyword evidence="4" id="KW-0804">Transcription</keyword>
<feature type="compositionally biased region" description="Low complexity" evidence="6">
    <location>
        <begin position="319"/>
        <end position="334"/>
    </location>
</feature>
<evidence type="ECO:0000313" key="8">
    <source>
        <dbReference type="EMBL" id="CAK7216724.1"/>
    </source>
</evidence>
<evidence type="ECO:0000256" key="4">
    <source>
        <dbReference type="ARBA" id="ARBA00023163"/>
    </source>
</evidence>
<feature type="domain" description="Xylanolytic transcriptional activator regulatory" evidence="7">
    <location>
        <begin position="75"/>
        <end position="246"/>
    </location>
</feature>
<evidence type="ECO:0000256" key="5">
    <source>
        <dbReference type="ARBA" id="ARBA00023242"/>
    </source>
</evidence>
<comment type="subcellular location">
    <subcellularLocation>
        <location evidence="1">Nucleus</location>
    </subcellularLocation>
</comment>
<reference evidence="8 9" key="1">
    <citation type="submission" date="2024-01" db="EMBL/GenBank/DDBJ databases">
        <authorList>
            <person name="Allen C."/>
            <person name="Tagirdzhanova G."/>
        </authorList>
    </citation>
    <scope>NUCLEOTIDE SEQUENCE [LARGE SCALE GENOMIC DNA]</scope>
</reference>
<keyword evidence="5" id="KW-0539">Nucleus</keyword>
<evidence type="ECO:0000256" key="3">
    <source>
        <dbReference type="ARBA" id="ARBA00023015"/>
    </source>
</evidence>
<feature type="compositionally biased region" description="Polar residues" evidence="6">
    <location>
        <begin position="576"/>
        <end position="592"/>
    </location>
</feature>
<comment type="caution">
    <text evidence="8">The sequence shown here is derived from an EMBL/GenBank/DDBJ whole genome shotgun (WGS) entry which is preliminary data.</text>
</comment>
<feature type="region of interest" description="Disordered" evidence="6">
    <location>
        <begin position="553"/>
        <end position="607"/>
    </location>
</feature>
<dbReference type="Pfam" id="PF04082">
    <property type="entry name" value="Fungal_trans"/>
    <property type="match status" value="1"/>
</dbReference>
<sequence>MFNLPLDGNGQERAKLRRASKIHSIDDGTVLRSPFPTPRQTPALPQPQPVLQPQAVLPPQRDVVEGCKAMWTSCFQVGFISKRLFLESLSRDVQSVPLFLILAILSVSCRFTPCLVRRYGSSQAASEYFMQQASLLVPGAMYEPAVENVQAFLLLALAQWGHGDKIRSSTHMGIAVRMAGMLRLHREETYNLPANATTEEIVKAEIARRTFWVLETEDNLHTSHASPVPFSFDDITALLPCDESDFAFGRRPASRAAMPGTKAAARQPELVSLPARSIFATLLQAHSLWGRVARSAQPTEFSAGSSGGGSGSGRIDNNPPMSAPSSPSPPWDAGSSFDAMCRELASWEENIPANHRWSVWNMRGHSAEQVHLAYLSIVMVIRLANIIVRRVFLDVMVANATKGSRKTNPDAFSDSVANALYENVQGLMEPIEWFVSTRAESEGFSAILLLRTPQLCPRLAPEAGDKLKQSLEMLAELQTTWPLASRWLASLTRAAGSFHAKSQIQSQSPMTDNAEDDNDHTGPGTDDLAGIDENHAAACWTMPASLGMLTAAAAASEGRRPGPDAATLPETRPETRTQPNDTLLPSSSQTAASAYEGSSAADGESFEQELSEFLGIGSYVMMDVGTPLDDGARSWQT</sequence>
<dbReference type="Proteomes" id="UP001642405">
    <property type="component" value="Unassembled WGS sequence"/>
</dbReference>
<feature type="compositionally biased region" description="Pro residues" evidence="6">
    <location>
        <begin position="35"/>
        <end position="49"/>
    </location>
</feature>
<name>A0ABP0BAX9_9PEZI</name>
<dbReference type="PANTHER" id="PTHR47338:SF5">
    <property type="entry name" value="ZN(II)2CYS6 TRANSCRIPTION FACTOR (EUROFUNG)"/>
    <property type="match status" value="1"/>
</dbReference>
<feature type="region of interest" description="Disordered" evidence="6">
    <location>
        <begin position="500"/>
        <end position="530"/>
    </location>
</feature>
<evidence type="ECO:0000256" key="1">
    <source>
        <dbReference type="ARBA" id="ARBA00004123"/>
    </source>
</evidence>
<protein>
    <recommendedName>
        <fullName evidence="7">Xylanolytic transcriptional activator regulatory domain-containing protein</fullName>
    </recommendedName>
</protein>